<comment type="caution">
    <text evidence="1">The sequence shown here is derived from an EMBL/GenBank/DDBJ whole genome shotgun (WGS) entry which is preliminary data.</text>
</comment>
<evidence type="ECO:0000313" key="1">
    <source>
        <dbReference type="EMBL" id="KAK8773447.1"/>
    </source>
</evidence>
<dbReference type="Proteomes" id="UP001321473">
    <property type="component" value="Unassembled WGS sequence"/>
</dbReference>
<keyword evidence="2" id="KW-1185">Reference proteome</keyword>
<protein>
    <submittedName>
        <fullName evidence="1">Uncharacterized protein</fullName>
    </submittedName>
</protein>
<dbReference type="EMBL" id="JARKHS020016897">
    <property type="protein sequence ID" value="KAK8773447.1"/>
    <property type="molecule type" value="Genomic_DNA"/>
</dbReference>
<proteinExistence type="predicted"/>
<accession>A0AAQ4EF81</accession>
<organism evidence="1 2">
    <name type="scientific">Amblyomma americanum</name>
    <name type="common">Lone star tick</name>
    <dbReference type="NCBI Taxonomy" id="6943"/>
    <lineage>
        <taxon>Eukaryota</taxon>
        <taxon>Metazoa</taxon>
        <taxon>Ecdysozoa</taxon>
        <taxon>Arthropoda</taxon>
        <taxon>Chelicerata</taxon>
        <taxon>Arachnida</taxon>
        <taxon>Acari</taxon>
        <taxon>Parasitiformes</taxon>
        <taxon>Ixodida</taxon>
        <taxon>Ixodoidea</taxon>
        <taxon>Ixodidae</taxon>
        <taxon>Amblyomminae</taxon>
        <taxon>Amblyomma</taxon>
    </lineage>
</organism>
<reference evidence="1 2" key="1">
    <citation type="journal article" date="2023" name="Arcadia Sci">
        <title>De novo assembly of a long-read Amblyomma americanum tick genome.</title>
        <authorList>
            <person name="Chou S."/>
            <person name="Poskanzer K.E."/>
            <person name="Rollins M."/>
            <person name="Thuy-Boun P.S."/>
        </authorList>
    </citation>
    <scope>NUCLEOTIDE SEQUENCE [LARGE SCALE GENOMIC DNA]</scope>
    <source>
        <strain evidence="1">F_SG_1</strain>
        <tissue evidence="1">Salivary glands</tissue>
    </source>
</reference>
<evidence type="ECO:0000313" key="2">
    <source>
        <dbReference type="Proteomes" id="UP001321473"/>
    </source>
</evidence>
<name>A0AAQ4EF81_AMBAM</name>
<dbReference type="AlphaFoldDB" id="A0AAQ4EF81"/>
<gene>
    <name evidence="1" type="ORF">V5799_012019</name>
</gene>
<sequence length="223" mass="24576">MAQHRPIFELQQPSSPCSPALVVHALLLGRELLTAYDKTCASCAAAAQVPLIGGTCENVVLFVEALAVLCDFTDKTSHPTQLDHNDKPAPGDKEYAGQHDPLIKSSDLGHDLIIACVLKSLRRMQFGRCSNHGVGDHLMVPLLCCAIIHIFRTLQQTVPLKPFVHSAHLSSSQWKIRKISLSCWKNSSRTLLQSSVSRKVSVLVRVVRSRPLRFKPSEALKKS</sequence>